<feature type="binding site" evidence="7">
    <location>
        <position position="131"/>
    </location>
    <ligand>
        <name>glyoxylate</name>
        <dbReference type="ChEBI" id="CHEBI:36655"/>
    </ligand>
</feature>
<dbReference type="InterPro" id="IPR012133">
    <property type="entry name" value="Alpha-hydoxy_acid_DH_FMN"/>
</dbReference>
<feature type="binding site" evidence="7">
    <location>
        <position position="157"/>
    </location>
    <ligand>
        <name>FMN</name>
        <dbReference type="ChEBI" id="CHEBI:58210"/>
    </ligand>
</feature>
<feature type="binding site" evidence="7">
    <location>
        <position position="230"/>
    </location>
    <ligand>
        <name>FMN</name>
        <dbReference type="ChEBI" id="CHEBI:58210"/>
    </ligand>
</feature>
<dbReference type="Pfam" id="PF01070">
    <property type="entry name" value="FMN_dh"/>
    <property type="match status" value="1"/>
</dbReference>
<dbReference type="EMBL" id="JACIDX010000006">
    <property type="protein sequence ID" value="MBB3954932.1"/>
    <property type="molecule type" value="Genomic_DNA"/>
</dbReference>
<gene>
    <name evidence="9" type="ORF">GGR38_001881</name>
</gene>
<dbReference type="RefSeq" id="WP_183624816.1">
    <property type="nucleotide sequence ID" value="NZ_JACIDX010000006.1"/>
</dbReference>
<dbReference type="GO" id="GO:0010181">
    <property type="term" value="F:FMN binding"/>
    <property type="evidence" value="ECO:0007669"/>
    <property type="project" value="InterPro"/>
</dbReference>
<dbReference type="PROSITE" id="PS51349">
    <property type="entry name" value="FMN_HYDROXY_ACID_DH_2"/>
    <property type="match status" value="1"/>
</dbReference>
<evidence type="ECO:0000256" key="2">
    <source>
        <dbReference type="ARBA" id="ARBA00022630"/>
    </source>
</evidence>
<dbReference type="PANTHER" id="PTHR10578">
    <property type="entry name" value="S -2-HYDROXY-ACID OXIDASE-RELATED"/>
    <property type="match status" value="1"/>
</dbReference>
<keyword evidence="4 9" id="KW-0560">Oxidoreductase</keyword>
<sequence>MPLPPHLYTLADYARAAQARIDPAVWAWLEGASGDGAARRREEASFAAHALLNRPLADLRGGHTRRRLLGLELAHPVMLSPLGYHGLVHPEGELATARGCLETVMTVSTMASQPIEAIAQVAAGPLWFQLYVQPRREDTLRLIRRAEAAEARAIIVTLDTPAQPASPQALRAGFAIPRGVEAVHLSGFAPAPEASGGWYNPALSRLTAAAPGWDDMAWLRDQTDLPLLAKGMSRVDDAARLMALGWDGLVLSTHGGRAMEGAAAPLTLLPAMRAALGADRAILLDGSVRTGADVFRALALGADAVMIGRPQLHGLGVGGALGVAHMLKILREELELAMVLAGCATLDAIGPDALIGG</sequence>
<evidence type="ECO:0000313" key="9">
    <source>
        <dbReference type="EMBL" id="MBB3954932.1"/>
    </source>
</evidence>
<evidence type="ECO:0000256" key="3">
    <source>
        <dbReference type="ARBA" id="ARBA00022643"/>
    </source>
</evidence>
<keyword evidence="3 7" id="KW-0288">FMN</keyword>
<feature type="binding site" evidence="7">
    <location>
        <position position="254"/>
    </location>
    <ligand>
        <name>glyoxylate</name>
        <dbReference type="ChEBI" id="CHEBI:36655"/>
    </ligand>
</feature>
<feature type="binding site" evidence="7">
    <location>
        <position position="129"/>
    </location>
    <ligand>
        <name>FMN</name>
        <dbReference type="ChEBI" id="CHEBI:58210"/>
    </ligand>
</feature>
<name>A0A7W6CFL5_9SPHN</name>
<dbReference type="SUPFAM" id="SSF51395">
    <property type="entry name" value="FMN-linked oxidoreductases"/>
    <property type="match status" value="1"/>
</dbReference>
<keyword evidence="10" id="KW-1185">Reference proteome</keyword>
<organism evidence="9 10">
    <name type="scientific">Novosphingobium sediminicola</name>
    <dbReference type="NCBI Taxonomy" id="563162"/>
    <lineage>
        <taxon>Bacteria</taxon>
        <taxon>Pseudomonadati</taxon>
        <taxon>Pseudomonadota</taxon>
        <taxon>Alphaproteobacteria</taxon>
        <taxon>Sphingomonadales</taxon>
        <taxon>Sphingomonadaceae</taxon>
        <taxon>Novosphingobium</taxon>
    </lineage>
</organism>
<comment type="caution">
    <text evidence="9">The sequence shown here is derived from an EMBL/GenBank/DDBJ whole genome shotgun (WGS) entry which is preliminary data.</text>
</comment>
<feature type="binding site" evidence="7">
    <location>
        <position position="108"/>
    </location>
    <ligand>
        <name>FMN</name>
        <dbReference type="ChEBI" id="CHEBI:58210"/>
    </ligand>
</feature>
<evidence type="ECO:0000256" key="7">
    <source>
        <dbReference type="PIRSR" id="PIRSR000138-2"/>
    </source>
</evidence>
<dbReference type="InterPro" id="IPR013785">
    <property type="entry name" value="Aldolase_TIM"/>
</dbReference>
<feature type="binding site" evidence="7">
    <location>
        <begin position="308"/>
        <end position="309"/>
    </location>
    <ligand>
        <name>FMN</name>
        <dbReference type="ChEBI" id="CHEBI:58210"/>
    </ligand>
</feature>
<dbReference type="EC" id="1.1.3.46" evidence="9"/>
<evidence type="ECO:0000259" key="8">
    <source>
        <dbReference type="PROSITE" id="PS51349"/>
    </source>
</evidence>
<dbReference type="InterPro" id="IPR037396">
    <property type="entry name" value="FMN_HAD"/>
</dbReference>
<dbReference type="InterPro" id="IPR000262">
    <property type="entry name" value="FMN-dep_DH"/>
</dbReference>
<feature type="binding site" evidence="7">
    <location>
        <begin position="81"/>
        <end position="83"/>
    </location>
    <ligand>
        <name>FMN</name>
        <dbReference type="ChEBI" id="CHEBI:58210"/>
    </ligand>
</feature>
<comment type="similarity">
    <text evidence="5">Belongs to the FMN-dependent alpha-hydroxy acid dehydrogenase family.</text>
</comment>
<keyword evidence="2 7" id="KW-0285">Flavoprotein</keyword>
<dbReference type="Proteomes" id="UP000548867">
    <property type="component" value="Unassembled WGS sequence"/>
</dbReference>
<reference evidence="9 10" key="1">
    <citation type="submission" date="2020-08" db="EMBL/GenBank/DDBJ databases">
        <title>Genomic Encyclopedia of Type Strains, Phase IV (KMG-IV): sequencing the most valuable type-strain genomes for metagenomic binning, comparative biology and taxonomic classification.</title>
        <authorList>
            <person name="Goeker M."/>
        </authorList>
    </citation>
    <scope>NUCLEOTIDE SEQUENCE [LARGE SCALE GENOMIC DNA]</scope>
    <source>
        <strain evidence="9 10">DSM 27057</strain>
    </source>
</reference>
<feature type="binding site" evidence="7">
    <location>
        <position position="252"/>
    </location>
    <ligand>
        <name>FMN</name>
        <dbReference type="ChEBI" id="CHEBI:58210"/>
    </ligand>
</feature>
<dbReference type="PIRSF" id="PIRSF000138">
    <property type="entry name" value="Al-hdrx_acd_dh"/>
    <property type="match status" value="1"/>
</dbReference>
<dbReference type="GO" id="GO:0016491">
    <property type="term" value="F:oxidoreductase activity"/>
    <property type="evidence" value="ECO:0007669"/>
    <property type="project" value="UniProtKB-KW"/>
</dbReference>
<evidence type="ECO:0000256" key="4">
    <source>
        <dbReference type="ARBA" id="ARBA00023002"/>
    </source>
</evidence>
<accession>A0A7W6CFL5</accession>
<evidence type="ECO:0000256" key="6">
    <source>
        <dbReference type="PIRSR" id="PIRSR000138-1"/>
    </source>
</evidence>
<feature type="binding site" evidence="7">
    <location>
        <position position="257"/>
    </location>
    <ligand>
        <name>glyoxylate</name>
        <dbReference type="ChEBI" id="CHEBI:36655"/>
    </ligand>
</feature>
<evidence type="ECO:0000313" key="10">
    <source>
        <dbReference type="Proteomes" id="UP000548867"/>
    </source>
</evidence>
<dbReference type="CDD" id="cd02809">
    <property type="entry name" value="alpha_hydroxyacid_oxid_FMN"/>
    <property type="match status" value="1"/>
</dbReference>
<protein>
    <submittedName>
        <fullName evidence="9">4-hydroxymandelate oxidase</fullName>
        <ecNumber evidence="9">1.1.3.46</ecNumber>
    </submittedName>
</protein>
<feature type="binding site" evidence="7">
    <location>
        <begin position="285"/>
        <end position="289"/>
    </location>
    <ligand>
        <name>FMN</name>
        <dbReference type="ChEBI" id="CHEBI:58210"/>
    </ligand>
</feature>
<dbReference type="PANTHER" id="PTHR10578:SF107">
    <property type="entry name" value="2-HYDROXYACID OXIDASE 1"/>
    <property type="match status" value="1"/>
</dbReference>
<feature type="active site" description="Proton acceptor" evidence="6">
    <location>
        <position position="254"/>
    </location>
</feature>
<proteinExistence type="inferred from homology"/>
<evidence type="ECO:0000256" key="5">
    <source>
        <dbReference type="ARBA" id="ARBA00024042"/>
    </source>
</evidence>
<dbReference type="Gene3D" id="3.20.20.70">
    <property type="entry name" value="Aldolase class I"/>
    <property type="match status" value="1"/>
</dbReference>
<evidence type="ECO:0000256" key="1">
    <source>
        <dbReference type="ARBA" id="ARBA00001917"/>
    </source>
</evidence>
<feature type="domain" description="FMN hydroxy acid dehydrogenase" evidence="8">
    <location>
        <begin position="2"/>
        <end position="357"/>
    </location>
</feature>
<dbReference type="AlphaFoldDB" id="A0A7W6CFL5"/>
<comment type="cofactor">
    <cofactor evidence="1">
        <name>FMN</name>
        <dbReference type="ChEBI" id="CHEBI:58210"/>
    </cofactor>
</comment>